<feature type="transmembrane region" description="Helical" evidence="7">
    <location>
        <begin position="281"/>
        <end position="307"/>
    </location>
</feature>
<dbReference type="InterPro" id="IPR035906">
    <property type="entry name" value="MetI-like_sf"/>
</dbReference>
<keyword evidence="6 7" id="KW-0472">Membrane</keyword>
<dbReference type="InterPro" id="IPR051393">
    <property type="entry name" value="ABC_transporter_permease"/>
</dbReference>
<evidence type="ECO:0000256" key="7">
    <source>
        <dbReference type="RuleBase" id="RU363032"/>
    </source>
</evidence>
<keyword evidence="10" id="KW-0762">Sugar transport</keyword>
<feature type="region of interest" description="Disordered" evidence="8">
    <location>
        <begin position="1"/>
        <end position="23"/>
    </location>
</feature>
<feature type="compositionally biased region" description="Low complexity" evidence="8">
    <location>
        <begin position="14"/>
        <end position="23"/>
    </location>
</feature>
<dbReference type="InterPro" id="IPR000515">
    <property type="entry name" value="MetI-like"/>
</dbReference>
<reference evidence="10 11" key="1">
    <citation type="submission" date="2023-07" db="EMBL/GenBank/DDBJ databases">
        <title>Genomic Encyclopedia of Type Strains, Phase IV (KMG-IV): sequencing the most valuable type-strain genomes for metagenomic binning, comparative biology and taxonomic classification.</title>
        <authorList>
            <person name="Goeker M."/>
        </authorList>
    </citation>
    <scope>NUCLEOTIDE SEQUENCE [LARGE SCALE GENOMIC DNA]</scope>
    <source>
        <strain evidence="10 11">T98</strain>
    </source>
</reference>
<dbReference type="Proteomes" id="UP001248709">
    <property type="component" value="Unassembled WGS sequence"/>
</dbReference>
<evidence type="ECO:0000313" key="11">
    <source>
        <dbReference type="Proteomes" id="UP001248709"/>
    </source>
</evidence>
<evidence type="ECO:0000313" key="10">
    <source>
        <dbReference type="EMBL" id="MDT3427301.1"/>
    </source>
</evidence>
<comment type="subcellular location">
    <subcellularLocation>
        <location evidence="1 7">Cell membrane</location>
        <topology evidence="1 7">Multi-pass membrane protein</topology>
    </subcellularLocation>
</comment>
<evidence type="ECO:0000259" key="9">
    <source>
        <dbReference type="PROSITE" id="PS50928"/>
    </source>
</evidence>
<feature type="transmembrane region" description="Helical" evidence="7">
    <location>
        <begin position="133"/>
        <end position="153"/>
    </location>
</feature>
<evidence type="ECO:0000256" key="1">
    <source>
        <dbReference type="ARBA" id="ARBA00004651"/>
    </source>
</evidence>
<accession>A0ABU3H900</accession>
<evidence type="ECO:0000256" key="8">
    <source>
        <dbReference type="SAM" id="MobiDB-lite"/>
    </source>
</evidence>
<keyword evidence="3" id="KW-1003">Cell membrane</keyword>
<keyword evidence="11" id="KW-1185">Reference proteome</keyword>
<keyword evidence="2 7" id="KW-0813">Transport</keyword>
<sequence length="319" mass="35348">MVMLNRWNGKQGEAASAPGARGKAGARRRGRLHKLWLPLAFLLPALGLYAVFFVYPFLFSLSLSFQQWNLISPDKEFVGLANYVHLLHDDVFWISLRNSALYMLMTVPLAVGIGLAMALLVESLWKGKRLYRLVFFLPVVSSIGVISIVWGLMYNPQDGAVNKLLASFGIQGPNWINDPAMALWALAIVGIWKGFGYNMVLYISGLKSIDRSLYEAASIDGAGRGARLRHVTVPLLSPVTFFILVMSIISSFQVFATIQIITRGGPNNSTNVLVYQIYQEAFQFFNIGTAAASSTLLLLIVGTLTVVQLRLSNRMVHYQ</sequence>
<evidence type="ECO:0000256" key="2">
    <source>
        <dbReference type="ARBA" id="ARBA00022448"/>
    </source>
</evidence>
<evidence type="ECO:0000256" key="4">
    <source>
        <dbReference type="ARBA" id="ARBA00022692"/>
    </source>
</evidence>
<dbReference type="EMBL" id="JAUSUY010000011">
    <property type="protein sequence ID" value="MDT3427301.1"/>
    <property type="molecule type" value="Genomic_DNA"/>
</dbReference>
<feature type="transmembrane region" description="Helical" evidence="7">
    <location>
        <begin position="100"/>
        <end position="121"/>
    </location>
</feature>
<keyword evidence="4 7" id="KW-0812">Transmembrane</keyword>
<dbReference type="Gene3D" id="1.10.3720.10">
    <property type="entry name" value="MetI-like"/>
    <property type="match status" value="1"/>
</dbReference>
<feature type="transmembrane region" description="Helical" evidence="7">
    <location>
        <begin position="181"/>
        <end position="203"/>
    </location>
</feature>
<comment type="caution">
    <text evidence="10">The sequence shown here is derived from an EMBL/GenBank/DDBJ whole genome shotgun (WGS) entry which is preliminary data.</text>
</comment>
<keyword evidence="5 7" id="KW-1133">Transmembrane helix</keyword>
<dbReference type="CDD" id="cd06261">
    <property type="entry name" value="TM_PBP2"/>
    <property type="match status" value="1"/>
</dbReference>
<dbReference type="PANTHER" id="PTHR30193:SF37">
    <property type="entry name" value="INNER MEMBRANE ABC TRANSPORTER PERMEASE PROTEIN YCJO"/>
    <property type="match status" value="1"/>
</dbReference>
<evidence type="ECO:0000256" key="3">
    <source>
        <dbReference type="ARBA" id="ARBA00022475"/>
    </source>
</evidence>
<dbReference type="Pfam" id="PF00528">
    <property type="entry name" value="BPD_transp_1"/>
    <property type="match status" value="1"/>
</dbReference>
<dbReference type="PANTHER" id="PTHR30193">
    <property type="entry name" value="ABC TRANSPORTER PERMEASE PROTEIN"/>
    <property type="match status" value="1"/>
</dbReference>
<feature type="transmembrane region" description="Helical" evidence="7">
    <location>
        <begin position="235"/>
        <end position="261"/>
    </location>
</feature>
<feature type="transmembrane region" description="Helical" evidence="7">
    <location>
        <begin position="35"/>
        <end position="58"/>
    </location>
</feature>
<comment type="similarity">
    <text evidence="7">Belongs to the binding-protein-dependent transport system permease family.</text>
</comment>
<gene>
    <name evidence="10" type="ORF">J2Z22_002852</name>
</gene>
<protein>
    <submittedName>
        <fullName evidence="10">ABC-type sugar transport system permease subunit</fullName>
    </submittedName>
</protein>
<feature type="domain" description="ABC transmembrane type-1" evidence="9">
    <location>
        <begin position="96"/>
        <end position="308"/>
    </location>
</feature>
<proteinExistence type="inferred from homology"/>
<dbReference type="SUPFAM" id="SSF161098">
    <property type="entry name" value="MetI-like"/>
    <property type="match status" value="1"/>
</dbReference>
<dbReference type="PROSITE" id="PS50928">
    <property type="entry name" value="ABC_TM1"/>
    <property type="match status" value="1"/>
</dbReference>
<evidence type="ECO:0000256" key="6">
    <source>
        <dbReference type="ARBA" id="ARBA00023136"/>
    </source>
</evidence>
<name>A0ABU3H900_9BACL</name>
<organism evidence="10 11">
    <name type="scientific">Paenibacillus forsythiae</name>
    <dbReference type="NCBI Taxonomy" id="365616"/>
    <lineage>
        <taxon>Bacteria</taxon>
        <taxon>Bacillati</taxon>
        <taxon>Bacillota</taxon>
        <taxon>Bacilli</taxon>
        <taxon>Bacillales</taxon>
        <taxon>Paenibacillaceae</taxon>
        <taxon>Paenibacillus</taxon>
    </lineage>
</organism>
<evidence type="ECO:0000256" key="5">
    <source>
        <dbReference type="ARBA" id="ARBA00022989"/>
    </source>
</evidence>